<feature type="domain" description="Protein kinase" evidence="4">
    <location>
        <begin position="10"/>
        <end position="287"/>
    </location>
</feature>
<evidence type="ECO:0000256" key="2">
    <source>
        <dbReference type="ARBA" id="ARBA00022840"/>
    </source>
</evidence>
<proteinExistence type="predicted"/>
<dbReference type="SMART" id="SM00028">
    <property type="entry name" value="TPR"/>
    <property type="match status" value="8"/>
</dbReference>
<comment type="caution">
    <text evidence="5">The sequence shown here is derived from an EMBL/GenBank/DDBJ whole genome shotgun (WGS) entry which is preliminary data.</text>
</comment>
<feature type="repeat" description="TPR" evidence="3">
    <location>
        <begin position="907"/>
        <end position="940"/>
    </location>
</feature>
<evidence type="ECO:0000313" key="6">
    <source>
        <dbReference type="Proteomes" id="UP000051012"/>
    </source>
</evidence>
<gene>
    <name evidence="5" type="ORF">AMJ52_07150</name>
</gene>
<dbReference type="PANTHER" id="PTHR16305:SF28">
    <property type="entry name" value="GUANYLATE CYCLASE DOMAIN-CONTAINING PROTEIN"/>
    <property type="match status" value="1"/>
</dbReference>
<dbReference type="PROSITE" id="PS00108">
    <property type="entry name" value="PROTEIN_KINASE_ST"/>
    <property type="match status" value="1"/>
</dbReference>
<dbReference type="InterPro" id="IPR019734">
    <property type="entry name" value="TPR_rpt"/>
</dbReference>
<dbReference type="PROSITE" id="PS50293">
    <property type="entry name" value="TPR_REGION"/>
    <property type="match status" value="2"/>
</dbReference>
<protein>
    <recommendedName>
        <fullName evidence="4">Protein kinase domain-containing protein</fullName>
    </recommendedName>
</protein>
<dbReference type="GO" id="GO:0005524">
    <property type="term" value="F:ATP binding"/>
    <property type="evidence" value="ECO:0007669"/>
    <property type="project" value="UniProtKB-KW"/>
</dbReference>
<evidence type="ECO:0000256" key="3">
    <source>
        <dbReference type="PROSITE-ProRule" id="PRU00339"/>
    </source>
</evidence>
<dbReference type="Gene3D" id="1.10.510.10">
    <property type="entry name" value="Transferase(Phosphotransferase) domain 1"/>
    <property type="match status" value="1"/>
</dbReference>
<keyword evidence="3" id="KW-0802">TPR repeat</keyword>
<keyword evidence="1" id="KW-0547">Nucleotide-binding</keyword>
<feature type="repeat" description="TPR" evidence="3">
    <location>
        <begin position="1027"/>
        <end position="1060"/>
    </location>
</feature>
<accession>A0A0S7YBL3</accession>
<dbReference type="InterPro" id="IPR011009">
    <property type="entry name" value="Kinase-like_dom_sf"/>
</dbReference>
<dbReference type="Gene3D" id="3.40.50.300">
    <property type="entry name" value="P-loop containing nucleotide triphosphate hydrolases"/>
    <property type="match status" value="1"/>
</dbReference>
<dbReference type="PROSITE" id="PS50005">
    <property type="entry name" value="TPR"/>
    <property type="match status" value="3"/>
</dbReference>
<dbReference type="CDD" id="cd14014">
    <property type="entry name" value="STKc_PknB_like"/>
    <property type="match status" value="1"/>
</dbReference>
<dbReference type="Proteomes" id="UP000051012">
    <property type="component" value="Unassembled WGS sequence"/>
</dbReference>
<dbReference type="PANTHER" id="PTHR16305">
    <property type="entry name" value="TESTICULAR SOLUBLE ADENYLYL CYCLASE"/>
    <property type="match status" value="1"/>
</dbReference>
<dbReference type="InterPro" id="IPR041664">
    <property type="entry name" value="AAA_16"/>
</dbReference>
<dbReference type="SUPFAM" id="SSF56112">
    <property type="entry name" value="Protein kinase-like (PK-like)"/>
    <property type="match status" value="1"/>
</dbReference>
<dbReference type="InterPro" id="IPR027417">
    <property type="entry name" value="P-loop_NTPase"/>
</dbReference>
<dbReference type="Pfam" id="PF13191">
    <property type="entry name" value="AAA_16"/>
    <property type="match status" value="1"/>
</dbReference>
<feature type="repeat" description="TPR" evidence="3">
    <location>
        <begin position="774"/>
        <end position="807"/>
    </location>
</feature>
<reference evidence="5 6" key="1">
    <citation type="journal article" date="2015" name="Microbiome">
        <title>Genomic resolution of linkages in carbon, nitrogen, and sulfur cycling among widespread estuary sediment bacteria.</title>
        <authorList>
            <person name="Baker B.J."/>
            <person name="Lazar C.S."/>
            <person name="Teske A.P."/>
            <person name="Dick G.J."/>
        </authorList>
    </citation>
    <scope>NUCLEOTIDE SEQUENCE [LARGE SCALE GENOMIC DNA]</scope>
    <source>
        <strain evidence="5">DG_78</strain>
    </source>
</reference>
<dbReference type="InterPro" id="IPR000719">
    <property type="entry name" value="Prot_kinase_dom"/>
</dbReference>
<dbReference type="Gene3D" id="1.25.40.10">
    <property type="entry name" value="Tetratricopeptide repeat domain"/>
    <property type="match status" value="4"/>
</dbReference>
<dbReference type="InterPro" id="IPR008271">
    <property type="entry name" value="Ser/Thr_kinase_AS"/>
</dbReference>
<sequence>MQKTMIDNRYKILKKCGVGATGEVYKVRDLKSEHVIALKILSKKSTSSRVVQRFKREFRLLTDLYHPNLCSVYDFGTLRDGRSYFSMEYVDGPNIFEFTKKLPYSRIYPLVVQLCRALEYIHAKGLIHYDVKPGNVLVRLSGAEPVVKLMDFGLAGEHQLQGGTWIRGTFPYIAPEVIKGLAIDHRADIYSLGVLLYEIFTQKRLRVSKKMSFATLLKQGTNCISQPPSKIAFAIPQWLDHMIAKLLAQEYSRANEVITVINNCTKSKFSPETEKTIEGYLLSSRFVGRNQEMALLASLYTEARHGHGHVVLITGDAGIGKSRLLKEFKIFAQLKKSHCFIGYARKDKIGPLEPFYDIFRELFNYMKERTGFYRLQKLRLSLAVLFKIFPDLADSRLRKYLPSLVPIGPQQEKLRNFEALSELLGYCTMYLGGLVILLEDLHWADDLSIQFLEYLGRNLSGKNIFVCGASRREELAEKPILKKITTHLKREGYLTVIELRPLTFKSLYSFLDSTITKESNSSALVRYLMEKTGGNPFFVEEIMRTLLKKIGTRLGERVDVDDVRRLSIPRTVEEIVIKRLKGLDHNSQKILEFSAILLKGFRYDMIKHLTKMKDTELLRALWDLKRRQILIEEDNRYQLYHAALSEALHKRLSVQRQKMLNYQAGKTLEHLYKKSLDLVTEDIAYYFINARAYKKGIHYGLSAAKKSSERYANEQAIRFYAGVLDILGNKNSPLRFTILQELAQIEITVGRYDNAIEHLRKALSLKVGPTDKKINAYLDISNAYARQGNYNAALAVYREALRLLGKIKKGTLRLLLETYLKVRICRAYQIIGDHQRAARCKFDDLRIPQKYLKGKHMLKLLGSIYHNIGTFESIKAEYSGGDYNKAFVYHQLAYKYYAKVGDQERIAGVLNGLGIAYYVKFDFQKAINCYKRVIKISGKIGDQYGVATGSCNLGNALNDKGNLQDAVVSFQRALTISKRIGNSLMLGAAFLGLGECLIQQCCYRKVLSYAERGLNIMHGMGWKEREIPSIILIGTVYKEMGDYTTALKYYRKALRIARELGHHIGIAALSAEIGSLFEEIGRLNVAKKHIEDSLRIVINSSSKKVEIDCYMYLCQIHILLGDYRNAMQYYKLGMRFARKIGLRRALFRFLLFYSEICYYIGRHKEGIDAANRVITFAKKREMKNLHVDALLWKVKNGLKQGLLLKIGALNILDEAMKIAPELGRPEVIWKFFFEYGRLYQDDGQYSKALDYYKRCNKIFREVGCKMKSETNREYYLKRPDRRAVFTAIHEIEKLLD</sequence>
<evidence type="ECO:0000259" key="4">
    <source>
        <dbReference type="PROSITE" id="PS50011"/>
    </source>
</evidence>
<dbReference type="SMART" id="SM00220">
    <property type="entry name" value="S_TKc"/>
    <property type="match status" value="1"/>
</dbReference>
<dbReference type="Pfam" id="PF13374">
    <property type="entry name" value="TPR_10"/>
    <property type="match status" value="1"/>
</dbReference>
<dbReference type="PROSITE" id="PS50011">
    <property type="entry name" value="PROTEIN_KINASE_DOM"/>
    <property type="match status" value="1"/>
</dbReference>
<dbReference type="GO" id="GO:0005737">
    <property type="term" value="C:cytoplasm"/>
    <property type="evidence" value="ECO:0007669"/>
    <property type="project" value="TreeGrafter"/>
</dbReference>
<dbReference type="GO" id="GO:0004016">
    <property type="term" value="F:adenylate cyclase activity"/>
    <property type="evidence" value="ECO:0007669"/>
    <property type="project" value="TreeGrafter"/>
</dbReference>
<dbReference type="Pfam" id="PF13424">
    <property type="entry name" value="TPR_12"/>
    <property type="match status" value="2"/>
</dbReference>
<evidence type="ECO:0000313" key="5">
    <source>
        <dbReference type="EMBL" id="KPJ72181.1"/>
    </source>
</evidence>
<dbReference type="Pfam" id="PF00069">
    <property type="entry name" value="Pkinase"/>
    <property type="match status" value="1"/>
</dbReference>
<dbReference type="SUPFAM" id="SSF48452">
    <property type="entry name" value="TPR-like"/>
    <property type="match status" value="4"/>
</dbReference>
<organism evidence="5 6">
    <name type="scientific">candidate division TA06 bacterium DG_78</name>
    <dbReference type="NCBI Taxonomy" id="1703772"/>
    <lineage>
        <taxon>Bacteria</taxon>
        <taxon>Bacteria division TA06</taxon>
    </lineage>
</organism>
<dbReference type="SUPFAM" id="SSF52540">
    <property type="entry name" value="P-loop containing nucleoside triphosphate hydrolases"/>
    <property type="match status" value="1"/>
</dbReference>
<dbReference type="GO" id="GO:0004672">
    <property type="term" value="F:protein kinase activity"/>
    <property type="evidence" value="ECO:0007669"/>
    <property type="project" value="InterPro"/>
</dbReference>
<name>A0A0S7YBL3_UNCT6</name>
<dbReference type="InterPro" id="IPR011990">
    <property type="entry name" value="TPR-like_helical_dom_sf"/>
</dbReference>
<keyword evidence="2" id="KW-0067">ATP-binding</keyword>
<evidence type="ECO:0000256" key="1">
    <source>
        <dbReference type="ARBA" id="ARBA00022741"/>
    </source>
</evidence>
<dbReference type="EMBL" id="LJNI01000092">
    <property type="protein sequence ID" value="KPJ72181.1"/>
    <property type="molecule type" value="Genomic_DNA"/>
</dbReference>
<dbReference type="Pfam" id="PF13181">
    <property type="entry name" value="TPR_8"/>
    <property type="match status" value="1"/>
</dbReference>